<evidence type="ECO:0000256" key="5">
    <source>
        <dbReference type="SAM" id="Phobius"/>
    </source>
</evidence>
<dbReference type="Gene3D" id="6.20.330.10">
    <property type="match status" value="1"/>
</dbReference>
<dbReference type="CDD" id="cd07023">
    <property type="entry name" value="S49_Sppa_N_C"/>
    <property type="match status" value="1"/>
</dbReference>
<evidence type="ECO:0000256" key="3">
    <source>
        <dbReference type="ARBA" id="ARBA00022801"/>
    </source>
</evidence>
<evidence type="ECO:0000313" key="7">
    <source>
        <dbReference type="EMBL" id="PHQ23594.1"/>
    </source>
</evidence>
<dbReference type="InterPro" id="IPR047272">
    <property type="entry name" value="S49_SppA_C"/>
</dbReference>
<dbReference type="Pfam" id="PF01343">
    <property type="entry name" value="Peptidase_S49"/>
    <property type="match status" value="1"/>
</dbReference>
<keyword evidence="4" id="KW-0720">Serine protease</keyword>
<name>A0A2G1VA30_9GAMM</name>
<evidence type="ECO:0000256" key="2">
    <source>
        <dbReference type="ARBA" id="ARBA00022670"/>
    </source>
</evidence>
<dbReference type="Gene3D" id="3.90.226.10">
    <property type="entry name" value="2-enoyl-CoA Hydratase, Chain A, domain 1"/>
    <property type="match status" value="1"/>
</dbReference>
<feature type="transmembrane region" description="Helical" evidence="5">
    <location>
        <begin position="37"/>
        <end position="58"/>
    </location>
</feature>
<proteinExistence type="inferred from homology"/>
<dbReference type="Proteomes" id="UP000229044">
    <property type="component" value="Unassembled WGS sequence"/>
</dbReference>
<dbReference type="RefSeq" id="WP_099619980.1">
    <property type="nucleotide sequence ID" value="NZ_KZ319345.1"/>
</dbReference>
<protein>
    <submittedName>
        <fullName evidence="7">Peptidase U7</fullName>
    </submittedName>
</protein>
<dbReference type="InterPro" id="IPR002142">
    <property type="entry name" value="Peptidase_S49"/>
</dbReference>
<evidence type="ECO:0000256" key="4">
    <source>
        <dbReference type="ARBA" id="ARBA00022825"/>
    </source>
</evidence>
<keyword evidence="5" id="KW-1133">Transmembrane helix</keyword>
<keyword evidence="8" id="KW-1185">Reference proteome</keyword>
<gene>
    <name evidence="7" type="ORF">CLH62_20135</name>
</gene>
<sequence length="327" mass="35800">MDQEKNTEQTLIEAFTRQQTAFADAIMSETRKARRNANFRTIGFILVIVTIFTINILYSRGILGGITIPKGESYVSLVRINGPIEAGKPTALSELENNLYQAFHDEDSKGVLLVINSPGGTPVQSHKLHQYLMQLKEETGKRLVVLGDDMLTSGAYMVAVAADKILVNPATLTGSIGVFQQSFGLKNLAEKAGVTARTIVAGDNKRRLDPFTDAKPEDLLKVQSVLDEIHQQFIAVVRSSRKDKLSEADDLFSGDYWTGTEALSLGLVDGISTYHRVLKEEFGSEHALDYSLKPGLFGRLPSVSESIADSIVSRISSELSNINGPRL</sequence>
<evidence type="ECO:0000259" key="6">
    <source>
        <dbReference type="Pfam" id="PF01343"/>
    </source>
</evidence>
<keyword evidence="2" id="KW-0645">Protease</keyword>
<reference evidence="7 8" key="1">
    <citation type="submission" date="2017-09" db="EMBL/GenBank/DDBJ databases">
        <title>The draft genome sequences of Marinobacter guineae M3B.</title>
        <authorList>
            <person name="Cao J."/>
        </authorList>
    </citation>
    <scope>NUCLEOTIDE SEQUENCE [LARGE SCALE GENOMIC DNA]</scope>
    <source>
        <strain evidence="7 8">M3B</strain>
    </source>
</reference>
<keyword evidence="5" id="KW-0812">Transmembrane</keyword>
<dbReference type="SUPFAM" id="SSF52096">
    <property type="entry name" value="ClpP/crotonase"/>
    <property type="match status" value="1"/>
</dbReference>
<organism evidence="7 8">
    <name type="scientific">Marinobacter guineae</name>
    <dbReference type="NCBI Taxonomy" id="432303"/>
    <lineage>
        <taxon>Bacteria</taxon>
        <taxon>Pseudomonadati</taxon>
        <taxon>Pseudomonadota</taxon>
        <taxon>Gammaproteobacteria</taxon>
        <taxon>Pseudomonadales</taxon>
        <taxon>Marinobacteraceae</taxon>
        <taxon>Marinobacter</taxon>
    </lineage>
</organism>
<dbReference type="EMBL" id="NTFI01000013">
    <property type="protein sequence ID" value="PHQ23594.1"/>
    <property type="molecule type" value="Genomic_DNA"/>
</dbReference>
<feature type="domain" description="Peptidase S49" evidence="6">
    <location>
        <begin position="138"/>
        <end position="280"/>
    </location>
</feature>
<dbReference type="PANTHER" id="PTHR42987">
    <property type="entry name" value="PEPTIDASE S49"/>
    <property type="match status" value="1"/>
</dbReference>
<dbReference type="PANTHER" id="PTHR42987:SF8">
    <property type="entry name" value="PROTEINASE"/>
    <property type="match status" value="1"/>
</dbReference>
<evidence type="ECO:0000256" key="1">
    <source>
        <dbReference type="ARBA" id="ARBA00008683"/>
    </source>
</evidence>
<dbReference type="GO" id="GO:0008236">
    <property type="term" value="F:serine-type peptidase activity"/>
    <property type="evidence" value="ECO:0007669"/>
    <property type="project" value="UniProtKB-KW"/>
</dbReference>
<dbReference type="InterPro" id="IPR029045">
    <property type="entry name" value="ClpP/crotonase-like_dom_sf"/>
</dbReference>
<keyword evidence="3" id="KW-0378">Hydrolase</keyword>
<accession>A0A2G1VA30</accession>
<dbReference type="AlphaFoldDB" id="A0A2G1VA30"/>
<dbReference type="GO" id="GO:0006508">
    <property type="term" value="P:proteolysis"/>
    <property type="evidence" value="ECO:0007669"/>
    <property type="project" value="UniProtKB-KW"/>
</dbReference>
<evidence type="ECO:0000313" key="8">
    <source>
        <dbReference type="Proteomes" id="UP000229044"/>
    </source>
</evidence>
<dbReference type="OrthoDB" id="9764363at2"/>
<comment type="similarity">
    <text evidence="1">Belongs to the peptidase S49 family.</text>
</comment>
<comment type="caution">
    <text evidence="7">The sequence shown here is derived from an EMBL/GenBank/DDBJ whole genome shotgun (WGS) entry which is preliminary data.</text>
</comment>
<keyword evidence="5" id="KW-0472">Membrane</keyword>